<evidence type="ECO:0000313" key="2">
    <source>
        <dbReference type="Proteomes" id="UP000279995"/>
    </source>
</evidence>
<dbReference type="SUPFAM" id="SSF54637">
    <property type="entry name" value="Thioesterase/thiol ester dehydrase-isomerase"/>
    <property type="match status" value="1"/>
</dbReference>
<accession>A0AAD0XDV6</accession>
<sequence length="151" mass="17083">MNNYSIEQVVPHDAPMILIDQLVEYSDESAACSVTITPQSPFYNEQIEGVPSYIGVEYMAQSIAAYAGALANDINEAVKIGFLIGTRKYKTHQAMFYKNSTLTIYVHKLYQEESGLSVFECQISENKKILCDAKINVFQPEEPLEFIRENQ</sequence>
<dbReference type="PIRSF" id="PIRSF020565">
    <property type="entry name" value="3Ho_Ac_ACP_DH_prd"/>
    <property type="match status" value="1"/>
</dbReference>
<dbReference type="InterPro" id="IPR029069">
    <property type="entry name" value="HotDog_dom_sf"/>
</dbReference>
<dbReference type="EMBL" id="CP033066">
    <property type="protein sequence ID" value="AYM88647.1"/>
    <property type="molecule type" value="Genomic_DNA"/>
</dbReference>
<proteinExistence type="predicted"/>
<protein>
    <submittedName>
        <fullName evidence="1">3-hydroxylacyl-ACP dehydratase</fullName>
    </submittedName>
</protein>
<reference evidence="1 2" key="1">
    <citation type="submission" date="2018-10" db="EMBL/GenBank/DDBJ databases">
        <title>Complete Genome Sequence and Transcriptomic Profiles of a Marine Bacterium, Pseudoalteromonas agarivorans Hao 2018.</title>
        <authorList>
            <person name="Hao L."/>
        </authorList>
    </citation>
    <scope>NUCLEOTIDE SEQUENCE [LARGE SCALE GENOMIC DNA]</scope>
    <source>
        <strain evidence="1 2">Hao 2018</strain>
    </source>
</reference>
<dbReference type="AlphaFoldDB" id="A0AAD0XDV6"/>
<dbReference type="RefSeq" id="WP_054981891.1">
    <property type="nucleotide sequence ID" value="NZ_CP033066.1"/>
</dbReference>
<dbReference type="InterPro" id="IPR016776">
    <property type="entry name" value="ApeP-like_dehydratase"/>
</dbReference>
<dbReference type="CDD" id="cd01289">
    <property type="entry name" value="FabA_like"/>
    <property type="match status" value="1"/>
</dbReference>
<name>A0AAD0XDV6_9GAMM</name>
<dbReference type="Proteomes" id="UP000279995">
    <property type="component" value="Chromosome II"/>
</dbReference>
<dbReference type="Gene3D" id="3.10.129.10">
    <property type="entry name" value="Hotdog Thioesterase"/>
    <property type="match status" value="1"/>
</dbReference>
<dbReference type="Pfam" id="PF22817">
    <property type="entry name" value="ApeP-like"/>
    <property type="match status" value="1"/>
</dbReference>
<organism evidence="1 2">
    <name type="scientific">Pseudoalteromonas agarivorans</name>
    <dbReference type="NCBI Taxonomy" id="176102"/>
    <lineage>
        <taxon>Bacteria</taxon>
        <taxon>Pseudomonadati</taxon>
        <taxon>Pseudomonadota</taxon>
        <taxon>Gammaproteobacteria</taxon>
        <taxon>Alteromonadales</taxon>
        <taxon>Pseudoalteromonadaceae</taxon>
        <taxon>Pseudoalteromonas</taxon>
    </lineage>
</organism>
<evidence type="ECO:0000313" key="1">
    <source>
        <dbReference type="EMBL" id="AYM88647.1"/>
    </source>
</evidence>
<gene>
    <name evidence="1" type="ORF">D9T18_18350</name>
</gene>